<dbReference type="STRING" id="866536.Belba_1309"/>
<evidence type="ECO:0000313" key="1">
    <source>
        <dbReference type="EMBL" id="AFL83935.1"/>
    </source>
</evidence>
<protein>
    <submittedName>
        <fullName evidence="1">Uncharacterized protein</fullName>
    </submittedName>
</protein>
<accession>I3Z3W7</accession>
<dbReference type="EMBL" id="CP003281">
    <property type="protein sequence ID" value="AFL83935.1"/>
    <property type="molecule type" value="Genomic_DNA"/>
</dbReference>
<name>I3Z3W7_BELBD</name>
<dbReference type="KEGG" id="bbd:Belba_1309"/>
<dbReference type="AlphaFoldDB" id="I3Z3W7"/>
<dbReference type="Proteomes" id="UP000006050">
    <property type="component" value="Chromosome"/>
</dbReference>
<gene>
    <name evidence="1" type="ordered locus">Belba_1309</name>
</gene>
<keyword evidence="2" id="KW-1185">Reference proteome</keyword>
<dbReference type="HOGENOM" id="CLU_3132760_0_0_10"/>
<sequence>MTMNDRQTNHLVLEGAAQSDLYDTKVMYGDLHPAIHKMMKKFPIKITGM</sequence>
<proteinExistence type="predicted"/>
<evidence type="ECO:0000313" key="2">
    <source>
        <dbReference type="Proteomes" id="UP000006050"/>
    </source>
</evidence>
<reference evidence="2" key="1">
    <citation type="submission" date="2012-06" db="EMBL/GenBank/DDBJ databases">
        <title>The complete genome of Belliella baltica DSM 15883.</title>
        <authorList>
            <person name="Lucas S."/>
            <person name="Copeland A."/>
            <person name="Lapidus A."/>
            <person name="Goodwin L."/>
            <person name="Pitluck S."/>
            <person name="Peters L."/>
            <person name="Mikhailova N."/>
            <person name="Davenport K."/>
            <person name="Kyrpides N."/>
            <person name="Mavromatis K."/>
            <person name="Pagani I."/>
            <person name="Ivanova N."/>
            <person name="Ovchinnikova G."/>
            <person name="Zeytun A."/>
            <person name="Detter J.C."/>
            <person name="Han C."/>
            <person name="Land M."/>
            <person name="Hauser L."/>
            <person name="Markowitz V."/>
            <person name="Cheng J.-F."/>
            <person name="Hugenholtz P."/>
            <person name="Woyke T."/>
            <person name="Wu D."/>
            <person name="Tindall B."/>
            <person name="Pomrenke H."/>
            <person name="Brambilla E."/>
            <person name="Klenk H.-P."/>
            <person name="Eisen J.A."/>
        </authorList>
    </citation>
    <scope>NUCLEOTIDE SEQUENCE [LARGE SCALE GENOMIC DNA]</scope>
    <source>
        <strain evidence="2">DSM 15883 / CIP 108006 / LMG 21964 / BA134</strain>
    </source>
</reference>
<organism evidence="1 2">
    <name type="scientific">Belliella baltica (strain DSM 15883 / CIP 108006 / LMG 21964 / BA134)</name>
    <dbReference type="NCBI Taxonomy" id="866536"/>
    <lineage>
        <taxon>Bacteria</taxon>
        <taxon>Pseudomonadati</taxon>
        <taxon>Bacteroidota</taxon>
        <taxon>Cytophagia</taxon>
        <taxon>Cytophagales</taxon>
        <taxon>Cyclobacteriaceae</taxon>
        <taxon>Belliella</taxon>
    </lineage>
</organism>